<dbReference type="InterPro" id="IPR011042">
    <property type="entry name" value="6-blade_b-propeller_TolB-like"/>
</dbReference>
<feature type="domain" description="B box-type" evidence="2">
    <location>
        <begin position="11"/>
        <end position="59"/>
    </location>
</feature>
<dbReference type="EMBL" id="UYJE01005753">
    <property type="protein sequence ID" value="VDI40047.1"/>
    <property type="molecule type" value="Genomic_DNA"/>
</dbReference>
<dbReference type="CDD" id="cd19757">
    <property type="entry name" value="Bbox1"/>
    <property type="match status" value="1"/>
</dbReference>
<dbReference type="Gene3D" id="3.30.160.60">
    <property type="entry name" value="Classic Zinc Finger"/>
    <property type="match status" value="1"/>
</dbReference>
<dbReference type="Proteomes" id="UP000596742">
    <property type="component" value="Unassembled WGS sequence"/>
</dbReference>
<feature type="domain" description="B box-type" evidence="2">
    <location>
        <begin position="71"/>
        <end position="112"/>
    </location>
</feature>
<keyword evidence="4" id="KW-1185">Reference proteome</keyword>
<dbReference type="SUPFAM" id="SSF57845">
    <property type="entry name" value="B-box zinc-binding domain"/>
    <property type="match status" value="1"/>
</dbReference>
<dbReference type="PANTHER" id="PTHR25462:SF296">
    <property type="entry name" value="MEIOTIC P26, ISOFORM F"/>
    <property type="match status" value="1"/>
</dbReference>
<proteinExistence type="predicted"/>
<keyword evidence="1" id="KW-0863">Zinc-finger</keyword>
<dbReference type="CDD" id="cd19756">
    <property type="entry name" value="Bbox2"/>
    <property type="match status" value="1"/>
</dbReference>
<evidence type="ECO:0000256" key="1">
    <source>
        <dbReference type="PROSITE-ProRule" id="PRU00024"/>
    </source>
</evidence>
<dbReference type="GO" id="GO:0008270">
    <property type="term" value="F:zinc ion binding"/>
    <property type="evidence" value="ECO:0007669"/>
    <property type="project" value="UniProtKB-KW"/>
</dbReference>
<dbReference type="OrthoDB" id="6110133at2759"/>
<dbReference type="InterPro" id="IPR000315">
    <property type="entry name" value="Znf_B-box"/>
</dbReference>
<evidence type="ECO:0000313" key="3">
    <source>
        <dbReference type="EMBL" id="VDI40047.1"/>
    </source>
</evidence>
<protein>
    <recommendedName>
        <fullName evidence="2">B box-type domain-containing protein</fullName>
    </recommendedName>
</protein>
<gene>
    <name evidence="3" type="ORF">MGAL_10B005563</name>
</gene>
<dbReference type="Gene3D" id="2.120.10.30">
    <property type="entry name" value="TolB, C-terminal domain"/>
    <property type="match status" value="1"/>
</dbReference>
<dbReference type="AlphaFoldDB" id="A0A8B6EW65"/>
<dbReference type="InterPro" id="IPR011044">
    <property type="entry name" value="Quino_amine_DH_bsu"/>
</dbReference>
<dbReference type="PROSITE" id="PS50119">
    <property type="entry name" value="ZF_BBOX"/>
    <property type="match status" value="2"/>
</dbReference>
<dbReference type="PANTHER" id="PTHR25462">
    <property type="entry name" value="BONUS, ISOFORM C-RELATED"/>
    <property type="match status" value="1"/>
</dbReference>
<evidence type="ECO:0000313" key="4">
    <source>
        <dbReference type="Proteomes" id="UP000596742"/>
    </source>
</evidence>
<keyword evidence="1" id="KW-0479">Metal-binding</keyword>
<accession>A0A8B6EW65</accession>
<comment type="caution">
    <text evidence="3">The sequence shown here is derived from an EMBL/GenBank/DDBJ whole genome shotgun (WGS) entry which is preliminary data.</text>
</comment>
<evidence type="ECO:0000259" key="2">
    <source>
        <dbReference type="PROSITE" id="PS50119"/>
    </source>
</evidence>
<dbReference type="SUPFAM" id="SSF50969">
    <property type="entry name" value="YVTN repeat-like/Quinoprotein amine dehydrogenase"/>
    <property type="match status" value="1"/>
</dbReference>
<reference evidence="3" key="1">
    <citation type="submission" date="2018-11" db="EMBL/GenBank/DDBJ databases">
        <authorList>
            <person name="Alioto T."/>
            <person name="Alioto T."/>
        </authorList>
    </citation>
    <scope>NUCLEOTIDE SEQUENCE</scope>
</reference>
<organism evidence="3 4">
    <name type="scientific">Mytilus galloprovincialis</name>
    <name type="common">Mediterranean mussel</name>
    <dbReference type="NCBI Taxonomy" id="29158"/>
    <lineage>
        <taxon>Eukaryota</taxon>
        <taxon>Metazoa</taxon>
        <taxon>Spiralia</taxon>
        <taxon>Lophotrochozoa</taxon>
        <taxon>Mollusca</taxon>
        <taxon>Bivalvia</taxon>
        <taxon>Autobranchia</taxon>
        <taxon>Pteriomorphia</taxon>
        <taxon>Mytilida</taxon>
        <taxon>Mytiloidea</taxon>
        <taxon>Mytilidae</taxon>
        <taxon>Mytilinae</taxon>
        <taxon>Mytilus</taxon>
    </lineage>
</organism>
<name>A0A8B6EW65_MYTGA</name>
<keyword evidence="1" id="KW-0862">Zinc</keyword>
<sequence>MAFSQSISKGQVPVNCNLCETDRPIKWKCRDCNISMCNHCRDQVHSKFKNALEHKTVDINDIGVHREEIDFTNIKCIQHSSQSCCLFCKKCDCLVCPTCFAKDHKKHDLTEISEGYNMKIQRLKEGQGKIQSSNAKTDIQIDQLQNLVNEENLKHSKVRTDITDHEKVVKEQVENYFKELINKLDQSHENALSSLMSDLNAVSLFNTQTKDKTTEVQHFIQMTDAPKFFREVKKMEQSFDIPIQQIQSSYISSRKFVPGNITQYNIGSLEEDENLSIEPSITLVINKEYQTELPTIGHIRPCNDNSYWICSTKGSKLQAVKPDVVKLIKISQYDKKVYDIAVLSSNEVLLVIGGPTPQKLNVTTGKPTDSVYNVDPFISTAIHISNGNKVVLGGFSAKQDRRAVFVMNEQEKHETVYEYDQHIQPIFINYPGNITSTRNGNIFVGDYYPGSSGSGKVVVLEQGGDMINEYTGHSDINKDHPFQPNDIVATPKDNVVVTTQTDSFLYILNNQGYPVTYFNTKT</sequence>
<dbReference type="Gene3D" id="4.10.830.40">
    <property type="match status" value="1"/>
</dbReference>
<dbReference type="InterPro" id="IPR047153">
    <property type="entry name" value="TRIM45/56/19-like"/>
</dbReference>